<organism evidence="7 8">
    <name type="scientific">Caldalkalibacillus thermarum (strain TA2.A1)</name>
    <dbReference type="NCBI Taxonomy" id="986075"/>
    <lineage>
        <taxon>Bacteria</taxon>
        <taxon>Bacillati</taxon>
        <taxon>Bacillota</taxon>
        <taxon>Bacilli</taxon>
        <taxon>Bacillales</taxon>
        <taxon>Bacillaceae</taxon>
        <taxon>Caldalkalibacillus</taxon>
    </lineage>
</organism>
<sequence>MRPVALTVQGLHSFREKQEVDFTRLCEGGVFGIFGPTGSGKSSLLDAMTLALYGKVERAANNTQGIINHAEDKLAVSFTFELSNAQETKRYRVERSYRRSGDLSVKTAACRLVDVTAEPVVLADKTSEVNRKIGELLGLSSEDFTRAVVLPQGKFAEFLSLKGSERRQMLQRLFNLEKYGDQLRHTLSQRLQEAKSELNEVWAEQAGLGDASREALEAAKHKLHACEQELKQAVDTLAELEKKHAAQQKIWEWQQEKDELDRELKKLDEKQETIQQLEQKLKRAEQAKALYPYMEEYEASQQAVREWEEKQEQAETALGKAQRAYEESKQVYEQAQRRRTVEEPRWTVRREQLRQAEEIEQRLKVLSIEQQQLEEQISQLETKRQHTQRKLEKEKDLLRRGEERQQELKAQLAQCHVPAELKEQVYQAYQDKREINHVQQTINELRQEQEEKAKQLRQERQKTSDLDQSVQAETERLGQLFKQSQKLYDEVCERDKQLEHFTAMLEREAENKQQALEREKVAHLARELAQNLEEGKPCPVCGSTHHPAPQTAPTGAEYDLEKDLKQLTELINEAAQYRNHLQPLKWRLEQTAEQIVELLPKQEISPHAPSGQHGAPSGQHGAQQPWQDEIAAAGSFNLSADHVLSHKLEQAWQELKDPLTALKSQVDELEQRVKQTIKTLRETKQAYDEQRLSLKAKGEEHQALTDKLHQATLRLEAEIRRWKEQYPRLSLETIEAEQQRVSKLEKDAEELRQRLEKSIPFIEEKERNINELSQSLNQLEVELAGLNSQRKEKQETIRERKVQLEQITHGRDLQILIAEANNQLERLAKEEQQAREAYEQAQRAWQTAEKQLASAIQAWNEAQKRQQEAQARWQQLLSQSPFEDSAAVKAALLPDNELDAHKQSIEAYYDARKQLVSHIQKLEKQLDGRHLSEEEWQETTRRLYEAKQKVDAAREARGAALKMLNELEKRHERYRELQKREEELTTLVDQYEQLQQVLRGNAFVEYLAEEQLVQVSRDASERLKNLTRGRYAIEVDSAGGFVIRDDANGGVKRPVSSLSGGETFLTSLALALSLSASIQLRGQYPLQFFFLDEGFGTLD</sequence>
<dbReference type="SUPFAM" id="SSF52540">
    <property type="entry name" value="P-loop containing nucleoside triphosphate hydrolases"/>
    <property type="match status" value="2"/>
</dbReference>
<dbReference type="PANTHER" id="PTHR32114:SF2">
    <property type="entry name" value="ABC TRANSPORTER ABCH.3"/>
    <property type="match status" value="1"/>
</dbReference>
<keyword evidence="4" id="KW-0175">Coiled coil</keyword>
<reference evidence="7 8" key="1">
    <citation type="journal article" date="2020" name="Extremophiles">
        <title>Genomic analysis of Caldalkalibacillus thermarum TA2.A1 reveals aerobic alkaliphilic metabolism and evolutionary hallmarks linking alkaliphilic bacteria and plant life.</title>
        <authorList>
            <person name="de Jong S.I."/>
            <person name="van den Broek M.A."/>
            <person name="Merkel A.Y."/>
            <person name="de la Torre Cortes P."/>
            <person name="Kalamorz F."/>
            <person name="Cook G.M."/>
            <person name="van Loosdrecht M.C.M."/>
            <person name="McMillan D.G.G."/>
        </authorList>
    </citation>
    <scope>NUCLEOTIDE SEQUENCE [LARGE SCALE GENOMIC DNA]</scope>
    <source>
        <strain evidence="7 8">TA2.A1</strain>
    </source>
</reference>
<evidence type="ECO:0000313" key="7">
    <source>
        <dbReference type="EMBL" id="QZT35160.1"/>
    </source>
</evidence>
<dbReference type="Pfam" id="PF13558">
    <property type="entry name" value="SbcC_Walker_B"/>
    <property type="match status" value="1"/>
</dbReference>
<dbReference type="Gene3D" id="3.40.50.300">
    <property type="entry name" value="P-loop containing nucleotide triphosphate hydrolases"/>
    <property type="match status" value="2"/>
</dbReference>
<feature type="coiled-coil region" evidence="4">
    <location>
        <begin position="659"/>
        <end position="697"/>
    </location>
</feature>
<evidence type="ECO:0000259" key="6">
    <source>
        <dbReference type="Pfam" id="PF13476"/>
    </source>
</evidence>
<evidence type="ECO:0000256" key="4">
    <source>
        <dbReference type="SAM" id="Coils"/>
    </source>
</evidence>
<keyword evidence="8" id="KW-1185">Reference proteome</keyword>
<dbReference type="GO" id="GO:0006302">
    <property type="term" value="P:double-strand break repair"/>
    <property type="evidence" value="ECO:0007669"/>
    <property type="project" value="InterPro"/>
</dbReference>
<evidence type="ECO:0000256" key="2">
    <source>
        <dbReference type="ARBA" id="ARBA00011322"/>
    </source>
</evidence>
<evidence type="ECO:0000256" key="5">
    <source>
        <dbReference type="SAM" id="MobiDB-lite"/>
    </source>
</evidence>
<dbReference type="Proteomes" id="UP000825179">
    <property type="component" value="Chromosome"/>
</dbReference>
<accession>A0A8X8I6W5</accession>
<dbReference type="EMBL" id="CP082237">
    <property type="protein sequence ID" value="QZT35160.1"/>
    <property type="molecule type" value="Genomic_DNA"/>
</dbReference>
<comment type="subunit">
    <text evidence="2">Heterodimer of SbcC and SbcD.</text>
</comment>
<evidence type="ECO:0000256" key="3">
    <source>
        <dbReference type="ARBA" id="ARBA00013368"/>
    </source>
</evidence>
<feature type="coiled-coil region" evidence="4">
    <location>
        <begin position="498"/>
        <end position="526"/>
    </location>
</feature>
<feature type="region of interest" description="Disordered" evidence="5">
    <location>
        <begin position="604"/>
        <end position="624"/>
    </location>
</feature>
<gene>
    <name evidence="7" type="ORF">HUR95_08110</name>
</gene>
<dbReference type="KEGG" id="cthu:HUR95_08110"/>
<comment type="similarity">
    <text evidence="1">Belongs to the SMC family. SbcC subfamily.</text>
</comment>
<dbReference type="AlphaFoldDB" id="A0A8X8I6W5"/>
<name>A0A8X8I6W5_CALTT</name>
<dbReference type="PANTHER" id="PTHR32114">
    <property type="entry name" value="ABC TRANSPORTER ABCH.3"/>
    <property type="match status" value="1"/>
</dbReference>
<feature type="coiled-coil region" evidence="4">
    <location>
        <begin position="950"/>
        <end position="997"/>
    </location>
</feature>
<dbReference type="InterPro" id="IPR038729">
    <property type="entry name" value="Rad50/SbcC_AAA"/>
</dbReference>
<evidence type="ECO:0000256" key="1">
    <source>
        <dbReference type="ARBA" id="ARBA00006930"/>
    </source>
</evidence>
<feature type="coiled-coil region" evidence="4">
    <location>
        <begin position="734"/>
        <end position="858"/>
    </location>
</feature>
<protein>
    <recommendedName>
        <fullName evidence="3">Nuclease SbcCD subunit C</fullName>
    </recommendedName>
</protein>
<dbReference type="InterPro" id="IPR027417">
    <property type="entry name" value="P-loop_NTPase"/>
</dbReference>
<dbReference type="GO" id="GO:0016887">
    <property type="term" value="F:ATP hydrolysis activity"/>
    <property type="evidence" value="ECO:0007669"/>
    <property type="project" value="InterPro"/>
</dbReference>
<dbReference type="Pfam" id="PF13476">
    <property type="entry name" value="AAA_23"/>
    <property type="match status" value="1"/>
</dbReference>
<feature type="coiled-coil region" evidence="4">
    <location>
        <begin position="216"/>
        <end position="466"/>
    </location>
</feature>
<proteinExistence type="inferred from homology"/>
<evidence type="ECO:0000313" key="8">
    <source>
        <dbReference type="Proteomes" id="UP000825179"/>
    </source>
</evidence>
<feature type="domain" description="Rad50/SbcC-type AAA" evidence="6">
    <location>
        <begin position="6"/>
        <end position="282"/>
    </location>
</feature>